<evidence type="ECO:0000256" key="7">
    <source>
        <dbReference type="ARBA" id="ARBA00022927"/>
    </source>
</evidence>
<sequence>MKRFSLGFSLSFLLHGLLVLSALSMGSFVPTLGKPVVIDLTLVQQEAHSSFKKTVPVPRVQHETPPALEKRVQLPPPQKQIVPRSVKAAVPQPQKTVELQSPVAVEPLIAPVEPIAMNVPKPVVIPKAIEEETHVDPVALVTAEVVPATASYGTEESMESQEEEPVVTAHQVYLKKHFQYIKETIQKEICYPGIARKMGWEGKVVVSFVVKKNGDIEDMKIVQSSGYQALDKNAMTTIKKAAPFPSPPITAEVIIPVTYCLG</sequence>
<dbReference type="GO" id="GO:0015031">
    <property type="term" value="P:protein transport"/>
    <property type="evidence" value="ECO:0007669"/>
    <property type="project" value="UniProtKB-KW"/>
</dbReference>
<feature type="domain" description="TonB C-terminal" evidence="10">
    <location>
        <begin position="176"/>
        <end position="262"/>
    </location>
</feature>
<dbReference type="Proteomes" id="UP000614424">
    <property type="component" value="Unassembled WGS sequence"/>
</dbReference>
<evidence type="ECO:0000256" key="6">
    <source>
        <dbReference type="ARBA" id="ARBA00022692"/>
    </source>
</evidence>
<dbReference type="PANTHER" id="PTHR33446">
    <property type="entry name" value="PROTEIN TONB-RELATED"/>
    <property type="match status" value="1"/>
</dbReference>
<reference evidence="11 12" key="1">
    <citation type="submission" date="2020-08" db="EMBL/GenBank/DDBJ databases">
        <title>Bridging the membrane lipid divide: bacteria of the FCB group superphylum have the potential to synthesize archaeal ether lipids.</title>
        <authorList>
            <person name="Villanueva L."/>
            <person name="Von Meijenfeldt F.A.B."/>
            <person name="Westbye A.B."/>
            <person name="Yadav S."/>
            <person name="Hopmans E.C."/>
            <person name="Dutilh B.E."/>
            <person name="Sinninghe Damste J.S."/>
        </authorList>
    </citation>
    <scope>NUCLEOTIDE SEQUENCE [LARGE SCALE GENOMIC DNA]</scope>
    <source>
        <strain evidence="11">NIOZ-UU47</strain>
    </source>
</reference>
<comment type="caution">
    <text evidence="11">The sequence shown here is derived from an EMBL/GenBank/DDBJ whole genome shotgun (WGS) entry which is preliminary data.</text>
</comment>
<evidence type="ECO:0000313" key="12">
    <source>
        <dbReference type="Proteomes" id="UP000614424"/>
    </source>
</evidence>
<accession>A0A8J6NCJ3</accession>
<evidence type="ECO:0000256" key="4">
    <source>
        <dbReference type="ARBA" id="ARBA00022475"/>
    </source>
</evidence>
<dbReference type="PANTHER" id="PTHR33446:SF2">
    <property type="entry name" value="PROTEIN TONB"/>
    <property type="match status" value="1"/>
</dbReference>
<evidence type="ECO:0000256" key="8">
    <source>
        <dbReference type="ARBA" id="ARBA00022989"/>
    </source>
</evidence>
<gene>
    <name evidence="11" type="ORF">H8E41_09975</name>
</gene>
<evidence type="ECO:0000313" key="11">
    <source>
        <dbReference type="EMBL" id="MBC8318221.1"/>
    </source>
</evidence>
<dbReference type="GO" id="GO:0098797">
    <property type="term" value="C:plasma membrane protein complex"/>
    <property type="evidence" value="ECO:0007669"/>
    <property type="project" value="TreeGrafter"/>
</dbReference>
<name>A0A8J6NCJ3_9BACT</name>
<protein>
    <submittedName>
        <fullName evidence="11">Energy transducer TonB</fullName>
    </submittedName>
</protein>
<dbReference type="GO" id="GO:0031992">
    <property type="term" value="F:energy transducer activity"/>
    <property type="evidence" value="ECO:0007669"/>
    <property type="project" value="TreeGrafter"/>
</dbReference>
<proteinExistence type="inferred from homology"/>
<evidence type="ECO:0000256" key="1">
    <source>
        <dbReference type="ARBA" id="ARBA00004383"/>
    </source>
</evidence>
<evidence type="ECO:0000256" key="2">
    <source>
        <dbReference type="ARBA" id="ARBA00006555"/>
    </source>
</evidence>
<comment type="similarity">
    <text evidence="2">Belongs to the TonB family.</text>
</comment>
<evidence type="ECO:0000256" key="3">
    <source>
        <dbReference type="ARBA" id="ARBA00022448"/>
    </source>
</evidence>
<evidence type="ECO:0000259" key="10">
    <source>
        <dbReference type="PROSITE" id="PS52015"/>
    </source>
</evidence>
<keyword evidence="3" id="KW-0813">Transport</keyword>
<dbReference type="InterPro" id="IPR037682">
    <property type="entry name" value="TonB_C"/>
</dbReference>
<keyword evidence="5" id="KW-0997">Cell inner membrane</keyword>
<dbReference type="AlphaFoldDB" id="A0A8J6NCJ3"/>
<dbReference type="InterPro" id="IPR051045">
    <property type="entry name" value="TonB-dependent_transducer"/>
</dbReference>
<dbReference type="GO" id="GO:0055085">
    <property type="term" value="P:transmembrane transport"/>
    <property type="evidence" value="ECO:0007669"/>
    <property type="project" value="InterPro"/>
</dbReference>
<dbReference type="SUPFAM" id="SSF74653">
    <property type="entry name" value="TolA/TonB C-terminal domain"/>
    <property type="match status" value="1"/>
</dbReference>
<organism evidence="11 12">
    <name type="scientific">Candidatus Desulfobia pelagia</name>
    <dbReference type="NCBI Taxonomy" id="2841692"/>
    <lineage>
        <taxon>Bacteria</taxon>
        <taxon>Pseudomonadati</taxon>
        <taxon>Thermodesulfobacteriota</taxon>
        <taxon>Desulfobulbia</taxon>
        <taxon>Desulfobulbales</taxon>
        <taxon>Desulfobulbaceae</taxon>
        <taxon>Candidatus Desulfobia</taxon>
    </lineage>
</organism>
<keyword evidence="9" id="KW-0472">Membrane</keyword>
<dbReference type="EMBL" id="JACNJZ010000138">
    <property type="protein sequence ID" value="MBC8318221.1"/>
    <property type="molecule type" value="Genomic_DNA"/>
</dbReference>
<dbReference type="InterPro" id="IPR006260">
    <property type="entry name" value="TonB/TolA_C"/>
</dbReference>
<keyword evidence="7" id="KW-0653">Protein transport</keyword>
<keyword evidence="8" id="KW-1133">Transmembrane helix</keyword>
<dbReference type="Gene3D" id="3.30.1150.10">
    <property type="match status" value="1"/>
</dbReference>
<dbReference type="Pfam" id="PF03544">
    <property type="entry name" value="TonB_C"/>
    <property type="match status" value="1"/>
</dbReference>
<dbReference type="NCBIfam" id="TIGR01352">
    <property type="entry name" value="tonB_Cterm"/>
    <property type="match status" value="1"/>
</dbReference>
<dbReference type="PROSITE" id="PS52015">
    <property type="entry name" value="TONB_CTD"/>
    <property type="match status" value="1"/>
</dbReference>
<keyword evidence="4" id="KW-1003">Cell membrane</keyword>
<keyword evidence="6" id="KW-0812">Transmembrane</keyword>
<comment type="subcellular location">
    <subcellularLocation>
        <location evidence="1">Cell inner membrane</location>
        <topology evidence="1">Single-pass membrane protein</topology>
        <orientation evidence="1">Periplasmic side</orientation>
    </subcellularLocation>
</comment>
<evidence type="ECO:0000256" key="5">
    <source>
        <dbReference type="ARBA" id="ARBA00022519"/>
    </source>
</evidence>
<evidence type="ECO:0000256" key="9">
    <source>
        <dbReference type="ARBA" id="ARBA00023136"/>
    </source>
</evidence>